<dbReference type="SUPFAM" id="SSF52540">
    <property type="entry name" value="P-loop containing nucleoside triphosphate hydrolases"/>
    <property type="match status" value="1"/>
</dbReference>
<protein>
    <submittedName>
        <fullName evidence="3">Uncharacterized protein LOC106456957</fullName>
    </submittedName>
</protein>
<keyword evidence="2" id="KW-1185">Reference proteome</keyword>
<reference evidence="3" key="1">
    <citation type="submission" date="2025-08" db="UniProtKB">
        <authorList>
            <consortium name="RefSeq"/>
        </authorList>
    </citation>
    <scope>IDENTIFICATION</scope>
    <source>
        <tissue evidence="3">Muscle</tissue>
    </source>
</reference>
<gene>
    <name evidence="3" type="primary">LOC106456957</name>
</gene>
<proteinExistence type="predicted"/>
<sequence>MQKYESIDTIPDTNVALNYQTEFLNSLVPPHNLELKIGTPIILLWNMDSPTPCNGISLAVKKLLTHIIEATIMNVHGAGQDVFIPCIPIIPTDLPFQFKHIQFPVQLGFAMTINKAQGQSLKVVGLNLQSSCFSHGQLYVGCSWVGDSKNLFILAADGKTTNIVYPEALQW</sequence>
<evidence type="ECO:0000259" key="1">
    <source>
        <dbReference type="Pfam" id="PF21530"/>
    </source>
</evidence>
<dbReference type="RefSeq" id="XP_013771788.1">
    <property type="nucleotide sequence ID" value="XM_013916334.1"/>
</dbReference>
<dbReference type="Proteomes" id="UP000694941">
    <property type="component" value="Unplaced"/>
</dbReference>
<name>A0ABM1AZM8_LIMPO</name>
<evidence type="ECO:0000313" key="3">
    <source>
        <dbReference type="RefSeq" id="XP_013771788.1"/>
    </source>
</evidence>
<dbReference type="Pfam" id="PF21530">
    <property type="entry name" value="Pif1_2B_dom"/>
    <property type="match status" value="1"/>
</dbReference>
<dbReference type="PANTHER" id="PTHR23274">
    <property type="entry name" value="DNA HELICASE-RELATED"/>
    <property type="match status" value="1"/>
</dbReference>
<dbReference type="InterPro" id="IPR049163">
    <property type="entry name" value="Pif1-like_2B_dom"/>
</dbReference>
<dbReference type="GeneID" id="106456957"/>
<feature type="domain" description="DNA helicase Pif1-like 2B" evidence="1">
    <location>
        <begin position="22"/>
        <end position="63"/>
    </location>
</feature>
<organism evidence="2 3">
    <name type="scientific">Limulus polyphemus</name>
    <name type="common">Atlantic horseshoe crab</name>
    <dbReference type="NCBI Taxonomy" id="6850"/>
    <lineage>
        <taxon>Eukaryota</taxon>
        <taxon>Metazoa</taxon>
        <taxon>Ecdysozoa</taxon>
        <taxon>Arthropoda</taxon>
        <taxon>Chelicerata</taxon>
        <taxon>Merostomata</taxon>
        <taxon>Xiphosura</taxon>
        <taxon>Limulidae</taxon>
        <taxon>Limulus</taxon>
    </lineage>
</organism>
<dbReference type="InterPro" id="IPR027417">
    <property type="entry name" value="P-loop_NTPase"/>
</dbReference>
<evidence type="ECO:0000313" key="2">
    <source>
        <dbReference type="Proteomes" id="UP000694941"/>
    </source>
</evidence>
<accession>A0ABM1AZM8</accession>
<dbReference type="PANTHER" id="PTHR23274:SF51">
    <property type="entry name" value="OS03G0423850 PROTEIN"/>
    <property type="match status" value="1"/>
</dbReference>